<evidence type="ECO:0000256" key="5">
    <source>
        <dbReference type="ARBA" id="ARBA00022801"/>
    </source>
</evidence>
<dbReference type="PANTHER" id="PTHR43069">
    <property type="entry name" value="FUMARYLACETOACETASE"/>
    <property type="match status" value="1"/>
</dbReference>
<gene>
    <name evidence="13" type="ORF">SEPCBS119000_005875</name>
</gene>
<proteinExistence type="inferred from homology"/>
<dbReference type="Gene3D" id="3.90.850.10">
    <property type="entry name" value="Fumarylacetoacetase-like, C-terminal domain"/>
    <property type="match status" value="1"/>
</dbReference>
<evidence type="ECO:0000313" key="14">
    <source>
        <dbReference type="Proteomes" id="UP001642502"/>
    </source>
</evidence>
<keyword evidence="6 10" id="KW-0106">Calcium</keyword>
<evidence type="ECO:0000256" key="3">
    <source>
        <dbReference type="ARBA" id="ARBA00012094"/>
    </source>
</evidence>
<keyword evidence="8 10" id="KW-0828">Tyrosine catabolism</keyword>
<comment type="caution">
    <text evidence="13">The sequence shown here is derived from an EMBL/GenBank/DDBJ whole genome shotgun (WGS) entry which is preliminary data.</text>
</comment>
<evidence type="ECO:0000256" key="9">
    <source>
        <dbReference type="ARBA" id="ARBA00023232"/>
    </source>
</evidence>
<keyword evidence="14" id="KW-1185">Reference proteome</keyword>
<keyword evidence="4 10" id="KW-0479">Metal-binding</keyword>
<dbReference type="InterPro" id="IPR005959">
    <property type="entry name" value="Fumarylacetoacetase"/>
</dbReference>
<accession>A0ABP0DZX9</accession>
<comment type="pathway">
    <text evidence="1 10">Amino-acid degradation; L-phenylalanine degradation; acetoacetate and fumarate from L-phenylalanine: step 6/6.</text>
</comment>
<dbReference type="Gene3D" id="2.30.30.230">
    <property type="entry name" value="Fumarylacetoacetase, N-terminal domain"/>
    <property type="match status" value="1"/>
</dbReference>
<dbReference type="EC" id="3.7.1.2" evidence="3 10"/>
<evidence type="ECO:0000256" key="7">
    <source>
        <dbReference type="ARBA" id="ARBA00022842"/>
    </source>
</evidence>
<evidence type="ECO:0000259" key="12">
    <source>
        <dbReference type="Pfam" id="PF09298"/>
    </source>
</evidence>
<dbReference type="SUPFAM" id="SSF56529">
    <property type="entry name" value="FAH"/>
    <property type="match status" value="1"/>
</dbReference>
<dbReference type="InterPro" id="IPR015377">
    <property type="entry name" value="Fumarylacetoacetase_N"/>
</dbReference>
<evidence type="ECO:0000256" key="6">
    <source>
        <dbReference type="ARBA" id="ARBA00022837"/>
    </source>
</evidence>
<dbReference type="InterPro" id="IPR011234">
    <property type="entry name" value="Fumarylacetoacetase-like_C"/>
</dbReference>
<dbReference type="Pfam" id="PF01557">
    <property type="entry name" value="FAA_hydrolase"/>
    <property type="match status" value="1"/>
</dbReference>
<dbReference type="Proteomes" id="UP001642502">
    <property type="component" value="Unassembled WGS sequence"/>
</dbReference>
<name>A0ABP0DZX9_9PEZI</name>
<evidence type="ECO:0000256" key="4">
    <source>
        <dbReference type="ARBA" id="ARBA00022723"/>
    </source>
</evidence>
<feature type="domain" description="Fumarylacetoacetase-like C-terminal" evidence="11">
    <location>
        <begin position="141"/>
        <end position="419"/>
    </location>
</feature>
<sequence length="432" mass="47307">MESWLDITPHSDFSLINIPFGIITYPGAGISTPRVAVAIGDQALDLAVFSTSQGFSKLPVIQPHLHVFHEPTLNAFAALGRPVHRRVREYLQKVFTKNGPYRELLQDSQELRSVSLIKLTSVRNYLPMQIGDYTDFYVGKHHAYNVGVLFRGPANALQPNYSHLPVGYHGRASSIVVSGTSVRRPWGQILDAESSPIYHPTKRLDYELELGAFLCKSNRLGTPVALADAEDCLFGYVLLNDWSARDVQSWEYVPLGPFNAKNFASTVSAWVVLADALEPFRTEGIPNEIDVLSYLRSNVTEAVFNINLEIFLLPGGATSGSVVSRSNSCNMLWSFPQMLTHHTVGGCPMNVGDLLGSGTISGPEAGMEGSLLELTRSGSKSFDVNGVERTFLEDGDEVVLRGWCVDSNGLRLGFGECRGKILSAWVNGIASE</sequence>
<keyword evidence="9 10" id="KW-0585">Phenylalanine catabolism</keyword>
<dbReference type="NCBIfam" id="TIGR01266">
    <property type="entry name" value="fum_ac_acetase"/>
    <property type="match status" value="1"/>
</dbReference>
<evidence type="ECO:0000256" key="1">
    <source>
        <dbReference type="ARBA" id="ARBA00004782"/>
    </source>
</evidence>
<keyword evidence="5 10" id="KW-0378">Hydrolase</keyword>
<dbReference type="PANTHER" id="PTHR43069:SF2">
    <property type="entry name" value="FUMARYLACETOACETASE"/>
    <property type="match status" value="1"/>
</dbReference>
<evidence type="ECO:0000259" key="11">
    <source>
        <dbReference type="Pfam" id="PF01557"/>
    </source>
</evidence>
<comment type="catalytic activity">
    <reaction evidence="10">
        <text>4-fumarylacetoacetate + H2O = acetoacetate + fumarate + H(+)</text>
        <dbReference type="Rhea" id="RHEA:10244"/>
        <dbReference type="ChEBI" id="CHEBI:13705"/>
        <dbReference type="ChEBI" id="CHEBI:15377"/>
        <dbReference type="ChEBI" id="CHEBI:15378"/>
        <dbReference type="ChEBI" id="CHEBI:18034"/>
        <dbReference type="ChEBI" id="CHEBI:29806"/>
        <dbReference type="EC" id="3.7.1.2"/>
    </reaction>
</comment>
<reference evidence="13 14" key="1">
    <citation type="submission" date="2024-01" db="EMBL/GenBank/DDBJ databases">
        <authorList>
            <person name="Allen C."/>
            <person name="Tagirdzhanova G."/>
        </authorList>
    </citation>
    <scope>NUCLEOTIDE SEQUENCE [LARGE SCALE GENOMIC DNA]</scope>
    <source>
        <strain evidence="13 14">CBS 119000</strain>
    </source>
</reference>
<dbReference type="InterPro" id="IPR036462">
    <property type="entry name" value="Fumarylacetoacetase_N_sf"/>
</dbReference>
<protein>
    <recommendedName>
        <fullName evidence="3 10">Fumarylacetoacetase</fullName>
        <ecNumber evidence="3 10">3.7.1.2</ecNumber>
    </recommendedName>
    <alternativeName>
        <fullName evidence="10">Fumarylacetoacetate hydrolase</fullName>
    </alternativeName>
</protein>
<evidence type="ECO:0000256" key="2">
    <source>
        <dbReference type="ARBA" id="ARBA00010211"/>
    </source>
</evidence>
<dbReference type="SUPFAM" id="SSF63433">
    <property type="entry name" value="Fumarylacetoacetate hydrolase, FAH, N-terminal domain"/>
    <property type="match status" value="1"/>
</dbReference>
<organism evidence="13 14">
    <name type="scientific">Sporothrix epigloea</name>
    <dbReference type="NCBI Taxonomy" id="1892477"/>
    <lineage>
        <taxon>Eukaryota</taxon>
        <taxon>Fungi</taxon>
        <taxon>Dikarya</taxon>
        <taxon>Ascomycota</taxon>
        <taxon>Pezizomycotina</taxon>
        <taxon>Sordariomycetes</taxon>
        <taxon>Sordariomycetidae</taxon>
        <taxon>Ophiostomatales</taxon>
        <taxon>Ophiostomataceae</taxon>
        <taxon>Sporothrix</taxon>
    </lineage>
</organism>
<dbReference type="EMBL" id="CAWUON010000123">
    <property type="protein sequence ID" value="CAK7273861.1"/>
    <property type="molecule type" value="Genomic_DNA"/>
</dbReference>
<feature type="domain" description="Fumarylacetoacetase N-terminal" evidence="12">
    <location>
        <begin position="17"/>
        <end position="127"/>
    </location>
</feature>
<evidence type="ECO:0000256" key="10">
    <source>
        <dbReference type="RuleBase" id="RU366008"/>
    </source>
</evidence>
<keyword evidence="7 10" id="KW-0460">Magnesium</keyword>
<comment type="cofactor">
    <cofactor evidence="10">
        <name>Mg(2+)</name>
        <dbReference type="ChEBI" id="CHEBI:18420"/>
    </cofactor>
    <cofactor evidence="10">
        <name>Ca(2+)</name>
        <dbReference type="ChEBI" id="CHEBI:29108"/>
    </cofactor>
</comment>
<dbReference type="Pfam" id="PF09298">
    <property type="entry name" value="FAA_hydrolase_N"/>
    <property type="match status" value="1"/>
</dbReference>
<evidence type="ECO:0000256" key="8">
    <source>
        <dbReference type="ARBA" id="ARBA00022878"/>
    </source>
</evidence>
<evidence type="ECO:0000313" key="13">
    <source>
        <dbReference type="EMBL" id="CAK7273861.1"/>
    </source>
</evidence>
<dbReference type="InterPro" id="IPR036663">
    <property type="entry name" value="Fumarylacetoacetase_C_sf"/>
</dbReference>
<comment type="similarity">
    <text evidence="2 10">Belongs to the FAH family.</text>
</comment>